<reference evidence="1" key="2">
    <citation type="submission" date="2020-11" db="EMBL/GenBank/DDBJ databases">
        <authorList>
            <person name="McCartney M.A."/>
            <person name="Auch B."/>
            <person name="Kono T."/>
            <person name="Mallez S."/>
            <person name="Becker A."/>
            <person name="Gohl D.M."/>
            <person name="Silverstein K.A.T."/>
            <person name="Koren S."/>
            <person name="Bechman K.B."/>
            <person name="Herman A."/>
            <person name="Abrahante J.E."/>
            <person name="Garbe J."/>
        </authorList>
    </citation>
    <scope>NUCLEOTIDE SEQUENCE</scope>
    <source>
        <strain evidence="1">Duluth1</strain>
        <tissue evidence="1">Whole animal</tissue>
    </source>
</reference>
<name>A0A9D4LEH6_DREPO</name>
<gene>
    <name evidence="1" type="ORF">DPMN_098331</name>
</gene>
<dbReference type="InterPro" id="IPR043472">
    <property type="entry name" value="Macro_dom-like"/>
</dbReference>
<proteinExistence type="predicted"/>
<evidence type="ECO:0000313" key="2">
    <source>
        <dbReference type="Proteomes" id="UP000828390"/>
    </source>
</evidence>
<accession>A0A9D4LEH6</accession>
<dbReference type="EMBL" id="JAIWYP010000003">
    <property type="protein sequence ID" value="KAH3855762.1"/>
    <property type="molecule type" value="Genomic_DNA"/>
</dbReference>
<evidence type="ECO:0000313" key="1">
    <source>
        <dbReference type="EMBL" id="KAH3855762.1"/>
    </source>
</evidence>
<keyword evidence="2" id="KW-1185">Reference proteome</keyword>
<dbReference type="Gene3D" id="3.40.220.10">
    <property type="entry name" value="Leucine Aminopeptidase, subunit E, domain 1"/>
    <property type="match status" value="2"/>
</dbReference>
<dbReference type="OrthoDB" id="10684437at2759"/>
<protein>
    <recommendedName>
        <fullName evidence="3">Macro domain-containing protein</fullName>
    </recommendedName>
</protein>
<organism evidence="1 2">
    <name type="scientific">Dreissena polymorpha</name>
    <name type="common">Zebra mussel</name>
    <name type="synonym">Mytilus polymorpha</name>
    <dbReference type="NCBI Taxonomy" id="45954"/>
    <lineage>
        <taxon>Eukaryota</taxon>
        <taxon>Metazoa</taxon>
        <taxon>Spiralia</taxon>
        <taxon>Lophotrochozoa</taxon>
        <taxon>Mollusca</taxon>
        <taxon>Bivalvia</taxon>
        <taxon>Autobranchia</taxon>
        <taxon>Heteroconchia</taxon>
        <taxon>Euheterodonta</taxon>
        <taxon>Imparidentia</taxon>
        <taxon>Neoheterodontei</taxon>
        <taxon>Myida</taxon>
        <taxon>Dreissenoidea</taxon>
        <taxon>Dreissenidae</taxon>
        <taxon>Dreissena</taxon>
    </lineage>
</organism>
<comment type="caution">
    <text evidence="1">The sequence shown here is derived from an EMBL/GenBank/DDBJ whole genome shotgun (WGS) entry which is preliminary data.</text>
</comment>
<reference evidence="1" key="1">
    <citation type="journal article" date="2019" name="bioRxiv">
        <title>The Genome of the Zebra Mussel, Dreissena polymorpha: A Resource for Invasive Species Research.</title>
        <authorList>
            <person name="McCartney M.A."/>
            <person name="Auch B."/>
            <person name="Kono T."/>
            <person name="Mallez S."/>
            <person name="Zhang Y."/>
            <person name="Obille A."/>
            <person name="Becker A."/>
            <person name="Abrahante J.E."/>
            <person name="Garbe J."/>
            <person name="Badalamenti J.P."/>
            <person name="Herman A."/>
            <person name="Mangelson H."/>
            <person name="Liachko I."/>
            <person name="Sullivan S."/>
            <person name="Sone E.D."/>
            <person name="Koren S."/>
            <person name="Silverstein K.A.T."/>
            <person name="Beckman K.B."/>
            <person name="Gohl D.M."/>
        </authorList>
    </citation>
    <scope>NUCLEOTIDE SEQUENCE</scope>
    <source>
        <strain evidence="1">Duluth1</strain>
        <tissue evidence="1">Whole animal</tissue>
    </source>
</reference>
<dbReference type="Proteomes" id="UP000828390">
    <property type="component" value="Unassembled WGS sequence"/>
</dbReference>
<dbReference type="AlphaFoldDB" id="A0A9D4LEH6"/>
<evidence type="ECO:0008006" key="3">
    <source>
        <dbReference type="Google" id="ProtNLM"/>
    </source>
</evidence>
<sequence length="725" mass="82819">MAEVIDDLFSSNVDEMNVKYFEFLAKDKSIKNWVYDISTKTIKASPKDSFELEVCKEVIAIFERRKSKEITSSWLLSAVRKLFGNRKCKSQFEYAHPVFTENYVANSMCTLFASNSDDLERLLDRLKLFWSPDIISPKFRFTPSRELYVCIGDIVDFDEEGTGIVNPVVIHSTGKVQGKGHVFERLKEAGGDEYIAELNYAVARDGSQCVTTKGGGLKSLMIHPTRKVINDRTKKDSFIANMMDCFRAAQDGNLRKLILPLVYPGSGRVTLEECAFFYACAIYEFWRESHDSLLGPETIYFVEHDRKKAESLVNMFKVLFPTFFTHHMVIPKEYEHVVASHTYVNQPPVFRERVSDAYETVENEEIEYKNVDNINAVPGRRSKTITTDANKSCERISADYVYENINSSRECDIEAKPTHSLKLVSDVVQIPHEDLEPCDASDDDFIQDTLNKRKETMNRSYSVGANRSKMSIKEPQSVTFTDGDPYHVYDNFHTKQYPTKGLVSKSVLTCQPDGIINQALTNTKVSTKKSPVFGFDKSRTLLAIYTADIREAEVDVIVCPEYQDVEFQGFVPNGIRCKFGIAQKAIEEKVFKKGRIAISRCSVGPKRFAYVYHVKAYLFECGPYPISTTSEKNLEQTVDKVFDELHRQKRKIKTIAFPLIGTIDVADKDLVKSLCSHFVKMVFKCCDKRCGRDELEVQIVNHCATITEWLQESLHKHINGDYIYS</sequence>
<dbReference type="SUPFAM" id="SSF52949">
    <property type="entry name" value="Macro domain-like"/>
    <property type="match status" value="2"/>
</dbReference>